<protein>
    <submittedName>
        <fullName evidence="2">Serine/threonine protein kinase</fullName>
    </submittedName>
</protein>
<organism evidence="2 3">
    <name type="scientific">Teratosphaeria destructans</name>
    <dbReference type="NCBI Taxonomy" id="418781"/>
    <lineage>
        <taxon>Eukaryota</taxon>
        <taxon>Fungi</taxon>
        <taxon>Dikarya</taxon>
        <taxon>Ascomycota</taxon>
        <taxon>Pezizomycotina</taxon>
        <taxon>Dothideomycetes</taxon>
        <taxon>Dothideomycetidae</taxon>
        <taxon>Mycosphaerellales</taxon>
        <taxon>Teratosphaeriaceae</taxon>
        <taxon>Teratosphaeria</taxon>
    </lineage>
</organism>
<gene>
    <name evidence="2" type="ORF">Tdes44962_MAKER05395</name>
</gene>
<dbReference type="AlphaFoldDB" id="A0A9W7SK65"/>
<feature type="region of interest" description="Disordered" evidence="1">
    <location>
        <begin position="1"/>
        <end position="77"/>
    </location>
</feature>
<keyword evidence="2" id="KW-0723">Serine/threonine-protein kinase</keyword>
<dbReference type="GO" id="GO:0004674">
    <property type="term" value="F:protein serine/threonine kinase activity"/>
    <property type="evidence" value="ECO:0007669"/>
    <property type="project" value="UniProtKB-KW"/>
</dbReference>
<name>A0A9W7SK65_9PEZI</name>
<evidence type="ECO:0000313" key="2">
    <source>
        <dbReference type="EMBL" id="KAH9818201.1"/>
    </source>
</evidence>
<keyword evidence="2" id="KW-0808">Transferase</keyword>
<keyword evidence="2" id="KW-0418">Kinase</keyword>
<reference evidence="2 3" key="1">
    <citation type="journal article" date="2018" name="IMA Fungus">
        <title>IMA Genome-F 10: Nine draft genome sequences of Claviceps purpurea s.lat., including C. arundinis, C. humidiphila, and C. cf. spartinae, pseudomolecules for the pitch canker pathogen Fusarium circinatum, draft genome of Davidsoniella eucalypti, Grosmannia galeiformis, Quambalaria eucalypti, and Teratosphaeria destructans.</title>
        <authorList>
            <person name="Wingfield B.D."/>
            <person name="Liu M."/>
            <person name="Nguyen H.D."/>
            <person name="Lane F.A."/>
            <person name="Morgan S.W."/>
            <person name="De Vos L."/>
            <person name="Wilken P.M."/>
            <person name="Duong T.A."/>
            <person name="Aylward J."/>
            <person name="Coetzee M.P."/>
            <person name="Dadej K."/>
            <person name="De Beer Z.W."/>
            <person name="Findlay W."/>
            <person name="Havenga M."/>
            <person name="Kolarik M."/>
            <person name="Menzies J.G."/>
            <person name="Naidoo K."/>
            <person name="Pochopski O."/>
            <person name="Shoukouhi P."/>
            <person name="Santana Q.C."/>
            <person name="Seifert K.A."/>
            <person name="Soal N."/>
            <person name="Steenkamp E.T."/>
            <person name="Tatham C.T."/>
            <person name="van der Nest M.A."/>
            <person name="Wingfield M.J."/>
        </authorList>
    </citation>
    <scope>NUCLEOTIDE SEQUENCE [LARGE SCALE GENOMIC DNA]</scope>
    <source>
        <strain evidence="2">CMW44962</strain>
    </source>
</reference>
<proteinExistence type="predicted"/>
<comment type="caution">
    <text evidence="2">The sequence shown here is derived from an EMBL/GenBank/DDBJ whole genome shotgun (WGS) entry which is preliminary data.</text>
</comment>
<evidence type="ECO:0000256" key="1">
    <source>
        <dbReference type="SAM" id="MobiDB-lite"/>
    </source>
</evidence>
<dbReference type="Proteomes" id="UP001138500">
    <property type="component" value="Unassembled WGS sequence"/>
</dbReference>
<sequence>MASDGLDVGNIDGGNIDGENVDGGNIDSGNIDGGNNDGGNINDGNINARSIDSSIDGGSVDGGSVDGGSSVDTDSDVDSDTYEMAGFDDDGVFKDESPQHEPQTSLFHAALRERDDYGDMQLSPPRMASAHDMNVVRQIDAVIAPEEKRQKHQAEHDRFAVAAASMSEDLKKAIMDQIRAYSSQNLITGEELDDAELAAINLVELDPIFLARISKRMNCGFGILDDDPLDDLDSEIPNYQAGHTIYTLAQDPELIYEGPAEPENLHDMLPVVSVGEQTANGDSEQIMAAMQNTATQLHDSYVKLRGLLISWPTDVDSADLVWIDMADERCKASQEAAFEVLQMGGKMQAAYEAHLVADEINETEVGRLADLGACLGEMAKVAIMVQVDGTREEERLVKRGLGWGRF</sequence>
<dbReference type="EMBL" id="RIBY02002356">
    <property type="protein sequence ID" value="KAH9818201.1"/>
    <property type="molecule type" value="Genomic_DNA"/>
</dbReference>
<reference evidence="2 3" key="2">
    <citation type="journal article" date="2021" name="Curr. Genet.">
        <title>Genetic response to nitrogen starvation in the aggressive Eucalyptus foliar pathogen Teratosphaeria destructans.</title>
        <authorList>
            <person name="Havenga M."/>
            <person name="Wingfield B.D."/>
            <person name="Wingfield M.J."/>
            <person name="Dreyer L.L."/>
            <person name="Roets F."/>
            <person name="Aylward J."/>
        </authorList>
    </citation>
    <scope>NUCLEOTIDE SEQUENCE [LARGE SCALE GENOMIC DNA]</scope>
    <source>
        <strain evidence="2">CMW44962</strain>
    </source>
</reference>
<keyword evidence="3" id="KW-1185">Reference proteome</keyword>
<evidence type="ECO:0000313" key="3">
    <source>
        <dbReference type="Proteomes" id="UP001138500"/>
    </source>
</evidence>
<feature type="compositionally biased region" description="Low complexity" evidence="1">
    <location>
        <begin position="38"/>
        <end position="58"/>
    </location>
</feature>
<feature type="compositionally biased region" description="Low complexity" evidence="1">
    <location>
        <begin position="17"/>
        <end position="30"/>
    </location>
</feature>
<feature type="compositionally biased region" description="Low complexity" evidence="1">
    <location>
        <begin position="1"/>
        <end position="10"/>
    </location>
</feature>
<accession>A0A9W7SK65</accession>